<feature type="compositionally biased region" description="Basic and acidic residues" evidence="1">
    <location>
        <begin position="62"/>
        <end position="79"/>
    </location>
</feature>
<keyword evidence="2" id="KW-0812">Transmembrane</keyword>
<dbReference type="AlphaFoldDB" id="A0A9Q5HT35"/>
<feature type="transmembrane region" description="Helical" evidence="2">
    <location>
        <begin position="12"/>
        <end position="33"/>
    </location>
</feature>
<evidence type="ECO:0000313" key="3">
    <source>
        <dbReference type="EMBL" id="OCB85483.1"/>
    </source>
</evidence>
<evidence type="ECO:0000313" key="4">
    <source>
        <dbReference type="Proteomes" id="UP000757232"/>
    </source>
</evidence>
<organism evidence="3 4">
    <name type="scientific">Sanghuangporus baumii</name>
    <name type="common">Phellinus baumii</name>
    <dbReference type="NCBI Taxonomy" id="108892"/>
    <lineage>
        <taxon>Eukaryota</taxon>
        <taxon>Fungi</taxon>
        <taxon>Dikarya</taxon>
        <taxon>Basidiomycota</taxon>
        <taxon>Agaricomycotina</taxon>
        <taxon>Agaricomycetes</taxon>
        <taxon>Hymenochaetales</taxon>
        <taxon>Hymenochaetaceae</taxon>
        <taxon>Sanghuangporus</taxon>
    </lineage>
</organism>
<dbReference type="Proteomes" id="UP000757232">
    <property type="component" value="Unassembled WGS sequence"/>
</dbReference>
<protein>
    <submittedName>
        <fullName evidence="3">Uncharacterized protein</fullName>
    </submittedName>
</protein>
<dbReference type="OrthoDB" id="3058840at2759"/>
<reference evidence="3" key="1">
    <citation type="submission" date="2016-06" db="EMBL/GenBank/DDBJ databases">
        <title>Draft Genome sequence of the fungus Inonotus baumii.</title>
        <authorList>
            <person name="Zhu H."/>
            <person name="Lin W."/>
        </authorList>
    </citation>
    <scope>NUCLEOTIDE SEQUENCE</scope>
    <source>
        <strain evidence="3">821</strain>
    </source>
</reference>
<keyword evidence="4" id="KW-1185">Reference proteome</keyword>
<accession>A0A9Q5HT35</accession>
<gene>
    <name evidence="3" type="ORF">A7U60_g7493</name>
</gene>
<comment type="caution">
    <text evidence="3">The sequence shown here is derived from an EMBL/GenBank/DDBJ whole genome shotgun (WGS) entry which is preliminary data.</text>
</comment>
<evidence type="ECO:0000256" key="1">
    <source>
        <dbReference type="SAM" id="MobiDB-lite"/>
    </source>
</evidence>
<dbReference type="EMBL" id="LNZH02000209">
    <property type="protein sequence ID" value="OCB85483.1"/>
    <property type="molecule type" value="Genomic_DNA"/>
</dbReference>
<proteinExistence type="predicted"/>
<feature type="region of interest" description="Disordered" evidence="1">
    <location>
        <begin position="57"/>
        <end position="80"/>
    </location>
</feature>
<name>A0A9Q5HT35_SANBA</name>
<keyword evidence="2" id="KW-1133">Transmembrane helix</keyword>
<evidence type="ECO:0000256" key="2">
    <source>
        <dbReference type="SAM" id="Phobius"/>
    </source>
</evidence>
<keyword evidence="2" id="KW-0472">Membrane</keyword>
<sequence length="302" mass="35254">MKKFYCGEKQHVWCYVIAQILVIGTQSGTLASFTSTIFTRPVGIPFSGRMRKANQKYSGRNGFDEATKRLPTESLKEPEATENQDLARFAEMKQEVKASDAPETVATLTERIKRSKRDNQEDVAKLSRCYAQGLYDDAMDRYCQTDDIKYHDFEDFARSSSDEWAQHYATLENYFRQYDKIAAPEHNDLVGRMQYDHLREVLPLYARRREAEKKEEMARLIQAAAKETHFPQSIKEYRMMDGRKDAQQQLIARFLMASEPNQGVLRTRCRWTRMQTEPLINEYKNDVSTTILHHDLNFCLSV</sequence>